<evidence type="ECO:0000313" key="3">
    <source>
        <dbReference type="Proteomes" id="UP000799324"/>
    </source>
</evidence>
<dbReference type="AlphaFoldDB" id="A0A6A6SXF2"/>
<keyword evidence="3" id="KW-1185">Reference proteome</keyword>
<organism evidence="2 3">
    <name type="scientific">Lophiostoma macrostomum CBS 122681</name>
    <dbReference type="NCBI Taxonomy" id="1314788"/>
    <lineage>
        <taxon>Eukaryota</taxon>
        <taxon>Fungi</taxon>
        <taxon>Dikarya</taxon>
        <taxon>Ascomycota</taxon>
        <taxon>Pezizomycotina</taxon>
        <taxon>Dothideomycetes</taxon>
        <taxon>Pleosporomycetidae</taxon>
        <taxon>Pleosporales</taxon>
        <taxon>Lophiostomataceae</taxon>
        <taxon>Lophiostoma</taxon>
    </lineage>
</organism>
<dbReference type="PANTHER" id="PTHR47534:SF3">
    <property type="entry name" value="ALCOHOL DEHYDROGENASE-LIKE C-TERMINAL DOMAIN-CONTAINING PROTEIN"/>
    <property type="match status" value="1"/>
</dbReference>
<keyword evidence="1" id="KW-0560">Oxidoreductase</keyword>
<dbReference type="EMBL" id="MU004420">
    <property type="protein sequence ID" value="KAF2651671.1"/>
    <property type="molecule type" value="Genomic_DNA"/>
</dbReference>
<dbReference type="GO" id="GO:0016491">
    <property type="term" value="F:oxidoreductase activity"/>
    <property type="evidence" value="ECO:0007669"/>
    <property type="project" value="UniProtKB-KW"/>
</dbReference>
<dbReference type="SUPFAM" id="SSF51735">
    <property type="entry name" value="NAD(P)-binding Rossmann-fold domains"/>
    <property type="match status" value="1"/>
</dbReference>
<dbReference type="InterPro" id="IPR002347">
    <property type="entry name" value="SDR_fam"/>
</dbReference>
<evidence type="ECO:0000313" key="2">
    <source>
        <dbReference type="EMBL" id="KAF2651671.1"/>
    </source>
</evidence>
<proteinExistence type="predicted"/>
<dbReference type="InterPro" id="IPR052228">
    <property type="entry name" value="Sec_Metab_Biosynth_Oxidored"/>
</dbReference>
<dbReference type="OrthoDB" id="2898509at2759"/>
<reference evidence="2" key="1">
    <citation type="journal article" date="2020" name="Stud. Mycol.">
        <title>101 Dothideomycetes genomes: a test case for predicting lifestyles and emergence of pathogens.</title>
        <authorList>
            <person name="Haridas S."/>
            <person name="Albert R."/>
            <person name="Binder M."/>
            <person name="Bloem J."/>
            <person name="Labutti K."/>
            <person name="Salamov A."/>
            <person name="Andreopoulos B."/>
            <person name="Baker S."/>
            <person name="Barry K."/>
            <person name="Bills G."/>
            <person name="Bluhm B."/>
            <person name="Cannon C."/>
            <person name="Castanera R."/>
            <person name="Culley D."/>
            <person name="Daum C."/>
            <person name="Ezra D."/>
            <person name="Gonzalez J."/>
            <person name="Henrissat B."/>
            <person name="Kuo A."/>
            <person name="Liang C."/>
            <person name="Lipzen A."/>
            <person name="Lutzoni F."/>
            <person name="Magnuson J."/>
            <person name="Mondo S."/>
            <person name="Nolan M."/>
            <person name="Ohm R."/>
            <person name="Pangilinan J."/>
            <person name="Park H.-J."/>
            <person name="Ramirez L."/>
            <person name="Alfaro M."/>
            <person name="Sun H."/>
            <person name="Tritt A."/>
            <person name="Yoshinaga Y."/>
            <person name="Zwiers L.-H."/>
            <person name="Turgeon B."/>
            <person name="Goodwin S."/>
            <person name="Spatafora J."/>
            <person name="Crous P."/>
            <person name="Grigoriev I."/>
        </authorList>
    </citation>
    <scope>NUCLEOTIDE SEQUENCE</scope>
    <source>
        <strain evidence="2">CBS 122681</strain>
    </source>
</reference>
<gene>
    <name evidence="2" type="ORF">K491DRAFT_696270</name>
</gene>
<evidence type="ECO:0000256" key="1">
    <source>
        <dbReference type="ARBA" id="ARBA00023002"/>
    </source>
</evidence>
<dbReference type="PANTHER" id="PTHR47534">
    <property type="entry name" value="YALI0E05731P"/>
    <property type="match status" value="1"/>
</dbReference>
<dbReference type="Gene3D" id="3.40.50.720">
    <property type="entry name" value="NAD(P)-binding Rossmann-like Domain"/>
    <property type="match status" value="1"/>
</dbReference>
<accession>A0A6A6SXF2</accession>
<name>A0A6A6SXF2_9PLEO</name>
<sequence>MVKYASILSANSSFFSTRAPKDLTAVFVGATSGIGLGALRAFAKHTSGASPTIFIVGRSQKTLNNLLGSVTELNSSAKLVPIYAPDLTLISDAQKAAEEIAQKASKIDMLIMSPGYVSFQRVESPEGLDRVQAIRYYSRMRFLLTLRPLLLKAPAPRVINVLGAGTEGELWPEDWTLKEHYSIGNAAGAAGSMTTLFFEEFAKQQGNEKIAIGYTFPGIVGGTGLTLEGLPWWLSPILGWVISPLMKLFGYSIEEAGERALFAGTSEQFVSKSQGGEAAAKGSDGTVGSSVYLVHSDSSVIPGNKALTGLREKKLGKQVWEHTLEVFEKVERS</sequence>
<dbReference type="Proteomes" id="UP000799324">
    <property type="component" value="Unassembled WGS sequence"/>
</dbReference>
<dbReference type="InterPro" id="IPR036291">
    <property type="entry name" value="NAD(P)-bd_dom_sf"/>
</dbReference>
<protein>
    <submittedName>
        <fullName evidence="2">NAD(P)-binding protein</fullName>
    </submittedName>
</protein>
<dbReference type="Pfam" id="PF00106">
    <property type="entry name" value="adh_short"/>
    <property type="match status" value="1"/>
</dbReference>